<dbReference type="SUPFAM" id="SSF160631">
    <property type="entry name" value="SMI1/KNR4-like"/>
    <property type="match status" value="1"/>
</dbReference>
<dbReference type="RefSeq" id="WP_108991619.1">
    <property type="nucleotide sequence ID" value="NZ_BDQX01000039.1"/>
</dbReference>
<evidence type="ECO:0000313" key="3">
    <source>
        <dbReference type="Proteomes" id="UP000245202"/>
    </source>
</evidence>
<accession>A0A2R5EI66</accession>
<dbReference type="EMBL" id="BDQX01000039">
    <property type="protein sequence ID" value="GBG06280.1"/>
    <property type="molecule type" value="Genomic_DNA"/>
</dbReference>
<gene>
    <name evidence="2" type="ORF">PAT3040_00797</name>
</gene>
<evidence type="ECO:0000313" key="2">
    <source>
        <dbReference type="EMBL" id="GBG06280.1"/>
    </source>
</evidence>
<dbReference type="InterPro" id="IPR018958">
    <property type="entry name" value="Knr4/Smi1-like_dom"/>
</dbReference>
<name>A0A2R5EI66_9BACL</name>
<dbReference type="InterPro" id="IPR037883">
    <property type="entry name" value="Knr4/Smi1-like_sf"/>
</dbReference>
<protein>
    <submittedName>
        <fullName evidence="2">Glucan biosynthesis protein</fullName>
    </submittedName>
</protein>
<comment type="caution">
    <text evidence="2">The sequence shown here is derived from an EMBL/GenBank/DDBJ whole genome shotgun (WGS) entry which is preliminary data.</text>
</comment>
<feature type="domain" description="Knr4/Smi1-like" evidence="1">
    <location>
        <begin position="39"/>
        <end position="155"/>
    </location>
</feature>
<keyword evidence="3" id="KW-1185">Reference proteome</keyword>
<evidence type="ECO:0000259" key="1">
    <source>
        <dbReference type="Pfam" id="PF09346"/>
    </source>
</evidence>
<dbReference type="Proteomes" id="UP000245202">
    <property type="component" value="Unassembled WGS sequence"/>
</dbReference>
<dbReference type="Pfam" id="PF09346">
    <property type="entry name" value="SMI1_KNR4"/>
    <property type="match status" value="1"/>
</dbReference>
<dbReference type="Gene3D" id="3.40.1580.10">
    <property type="entry name" value="SMI1/KNR4-like"/>
    <property type="match status" value="1"/>
</dbReference>
<sequence length="164" mass="19233">MNRKIGEFMIWANDNDWDISEKSGLQLNLDSSILSRYHEIPNEYLDFLSMVKKCITPDEMTWFICEDEFNNSSNTEFKWNEYELLSLEAAMDDDRLKSEITAWWDNYLPIVMSVNGGYSFYAIDLTNEKGAIVRGYEPEFEEVEKVANSLDEFFELIMANSIQL</sequence>
<dbReference type="AlphaFoldDB" id="A0A2R5EI66"/>
<proteinExistence type="predicted"/>
<reference evidence="2 3" key="1">
    <citation type="submission" date="2017-08" db="EMBL/GenBank/DDBJ databases">
        <title>Substantial Increase in Enzyme Production by Combined Drug-Resistance Mutations in Paenibacillus agaridevorans.</title>
        <authorList>
            <person name="Tanaka Y."/>
            <person name="Funane K."/>
            <person name="Hosaka T."/>
            <person name="Shiwa Y."/>
            <person name="Fujita N."/>
            <person name="Miyazaki T."/>
            <person name="Yoshikawa H."/>
            <person name="Murakami K."/>
            <person name="Kasahara K."/>
            <person name="Inaoka T."/>
            <person name="Hiraga Y."/>
            <person name="Ochi K."/>
        </authorList>
    </citation>
    <scope>NUCLEOTIDE SEQUENCE [LARGE SCALE GENOMIC DNA]</scope>
    <source>
        <strain evidence="2 3">T-3040</strain>
    </source>
</reference>
<organism evidence="2 3">
    <name type="scientific">Paenibacillus agaridevorans</name>
    <dbReference type="NCBI Taxonomy" id="171404"/>
    <lineage>
        <taxon>Bacteria</taxon>
        <taxon>Bacillati</taxon>
        <taxon>Bacillota</taxon>
        <taxon>Bacilli</taxon>
        <taxon>Bacillales</taxon>
        <taxon>Paenibacillaceae</taxon>
        <taxon>Paenibacillus</taxon>
    </lineage>
</organism>